<gene>
    <name evidence="3" type="ORF">GRI97_05845</name>
</gene>
<evidence type="ECO:0000256" key="1">
    <source>
        <dbReference type="SAM" id="Phobius"/>
    </source>
</evidence>
<feature type="transmembrane region" description="Helical" evidence="1">
    <location>
        <begin position="50"/>
        <end position="72"/>
    </location>
</feature>
<dbReference type="AlphaFoldDB" id="A0A6I4TT90"/>
<dbReference type="GO" id="GO:0006508">
    <property type="term" value="P:proteolysis"/>
    <property type="evidence" value="ECO:0007669"/>
    <property type="project" value="UniProtKB-KW"/>
</dbReference>
<keyword evidence="3" id="KW-0378">Hydrolase</keyword>
<dbReference type="PANTHER" id="PTHR36435:SF1">
    <property type="entry name" value="CAAX AMINO TERMINAL PROTEASE FAMILY PROTEIN"/>
    <property type="match status" value="1"/>
</dbReference>
<organism evidence="3 4">
    <name type="scientific">Croceibacterium xixiisoli</name>
    <dbReference type="NCBI Taxonomy" id="1476466"/>
    <lineage>
        <taxon>Bacteria</taxon>
        <taxon>Pseudomonadati</taxon>
        <taxon>Pseudomonadota</taxon>
        <taxon>Alphaproteobacteria</taxon>
        <taxon>Sphingomonadales</taxon>
        <taxon>Erythrobacteraceae</taxon>
        <taxon>Croceibacterium</taxon>
    </lineage>
</organism>
<feature type="transmembrane region" description="Helical" evidence="1">
    <location>
        <begin position="87"/>
        <end position="112"/>
    </location>
</feature>
<keyword evidence="1" id="KW-0812">Transmembrane</keyword>
<dbReference type="GO" id="GO:0080120">
    <property type="term" value="P:CAAX-box protein maturation"/>
    <property type="evidence" value="ECO:0007669"/>
    <property type="project" value="UniProtKB-ARBA"/>
</dbReference>
<evidence type="ECO:0000313" key="4">
    <source>
        <dbReference type="Proteomes" id="UP000469430"/>
    </source>
</evidence>
<name>A0A6I4TT90_9SPHN</name>
<dbReference type="OrthoDB" id="193898at2"/>
<evidence type="ECO:0000259" key="2">
    <source>
        <dbReference type="Pfam" id="PF02517"/>
    </source>
</evidence>
<reference evidence="3 4" key="1">
    <citation type="submission" date="2019-12" db="EMBL/GenBank/DDBJ databases">
        <title>Genomic-based taxomic classification of the family Erythrobacteraceae.</title>
        <authorList>
            <person name="Xu L."/>
        </authorList>
    </citation>
    <scope>NUCLEOTIDE SEQUENCE [LARGE SCALE GENOMIC DNA]</scope>
    <source>
        <strain evidence="3 4">S36</strain>
    </source>
</reference>
<feature type="domain" description="CAAX prenyl protease 2/Lysostaphin resistance protein A-like" evidence="2">
    <location>
        <begin position="133"/>
        <end position="218"/>
    </location>
</feature>
<keyword evidence="1" id="KW-0472">Membrane</keyword>
<dbReference type="GO" id="GO:0004175">
    <property type="term" value="F:endopeptidase activity"/>
    <property type="evidence" value="ECO:0007669"/>
    <property type="project" value="UniProtKB-ARBA"/>
</dbReference>
<evidence type="ECO:0000313" key="3">
    <source>
        <dbReference type="EMBL" id="MXO98509.1"/>
    </source>
</evidence>
<dbReference type="Proteomes" id="UP000469430">
    <property type="component" value="Unassembled WGS sequence"/>
</dbReference>
<keyword evidence="3" id="KW-0482">Metalloprotease</keyword>
<dbReference type="InterPro" id="IPR003675">
    <property type="entry name" value="Rce1/LyrA-like_dom"/>
</dbReference>
<keyword evidence="1" id="KW-1133">Transmembrane helix</keyword>
<keyword evidence="4" id="KW-1185">Reference proteome</keyword>
<feature type="transmembrane region" description="Helical" evidence="1">
    <location>
        <begin position="163"/>
        <end position="195"/>
    </location>
</feature>
<protein>
    <submittedName>
        <fullName evidence="3">CPBP family intramembrane metalloprotease</fullName>
    </submittedName>
</protein>
<keyword evidence="3" id="KW-0645">Protease</keyword>
<comment type="caution">
    <text evidence="3">The sequence shown here is derived from an EMBL/GenBank/DDBJ whole genome shotgun (WGS) entry which is preliminary data.</text>
</comment>
<dbReference type="EMBL" id="WTYJ01000001">
    <property type="protein sequence ID" value="MXO98509.1"/>
    <property type="molecule type" value="Genomic_DNA"/>
</dbReference>
<feature type="transmembrane region" description="Helical" evidence="1">
    <location>
        <begin position="124"/>
        <end position="143"/>
    </location>
</feature>
<proteinExistence type="predicted"/>
<feature type="transmembrane region" description="Helical" evidence="1">
    <location>
        <begin position="20"/>
        <end position="38"/>
    </location>
</feature>
<dbReference type="GO" id="GO:0008237">
    <property type="term" value="F:metallopeptidase activity"/>
    <property type="evidence" value="ECO:0007669"/>
    <property type="project" value="UniProtKB-KW"/>
</dbReference>
<dbReference type="PANTHER" id="PTHR36435">
    <property type="entry name" value="SLR1288 PROTEIN"/>
    <property type="match status" value="1"/>
</dbReference>
<dbReference type="Pfam" id="PF02517">
    <property type="entry name" value="Rce1-like"/>
    <property type="match status" value="1"/>
</dbReference>
<dbReference type="InterPro" id="IPR052710">
    <property type="entry name" value="CAAX_protease"/>
</dbReference>
<sequence length="227" mass="24558">MQSNAAPNLTWQSPGWPEVTIALVTYVALLVPLLLWMVQLPPEQAVLRGLAGTAVNGIAGMAALFAAFALRIRRLRVFGFRTISSSWLIIGAAVGLFAFGASFIVEYVYFLFITEPNTQADFQVVAKSGPLMLSILVLTGAILTPLGEEFVFRGVIANAFNRYGAWVSVIGSALIFAAMHGPSVIFFDALLVGLLTGVLFRKTGSIWPPAITHIVYNGLHLFHYSIT</sequence>
<accession>A0A6I4TT90</accession>